<evidence type="ECO:0000313" key="5">
    <source>
        <dbReference type="EMBL" id="SDD11052.1"/>
    </source>
</evidence>
<dbReference type="EMBL" id="FMZH01000004">
    <property type="protein sequence ID" value="SDD11052.1"/>
    <property type="molecule type" value="Genomic_DNA"/>
</dbReference>
<accession>A0A1G6S2B2</accession>
<gene>
    <name evidence="5" type="ORF">SAMN04488024_104131</name>
</gene>
<dbReference type="Proteomes" id="UP000199455">
    <property type="component" value="Unassembled WGS sequence"/>
</dbReference>
<dbReference type="GO" id="GO:0005524">
    <property type="term" value="F:ATP binding"/>
    <property type="evidence" value="ECO:0007669"/>
    <property type="project" value="UniProtKB-KW"/>
</dbReference>
<dbReference type="SMART" id="SM00382">
    <property type="entry name" value="AAA"/>
    <property type="match status" value="1"/>
</dbReference>
<feature type="domain" description="AAA+ ATPase" evidence="4">
    <location>
        <begin position="250"/>
        <end position="382"/>
    </location>
</feature>
<dbReference type="Gene3D" id="3.40.50.300">
    <property type="entry name" value="P-loop containing nucleotide triphosphate hydrolases"/>
    <property type="match status" value="1"/>
</dbReference>
<protein>
    <submittedName>
        <fullName evidence="5">ATPase family associated with various cellular activities (AAA)</fullName>
    </submittedName>
</protein>
<evidence type="ECO:0000313" key="6">
    <source>
        <dbReference type="Proteomes" id="UP000199455"/>
    </source>
</evidence>
<reference evidence="6" key="1">
    <citation type="submission" date="2016-10" db="EMBL/GenBank/DDBJ databases">
        <authorList>
            <person name="Varghese N."/>
            <person name="Submissions S."/>
        </authorList>
    </citation>
    <scope>NUCLEOTIDE SEQUENCE [LARGE SCALE GENOMIC DNA]</scope>
    <source>
        <strain evidence="6">DSM 18609</strain>
    </source>
</reference>
<keyword evidence="3" id="KW-0067">ATP-binding</keyword>
<dbReference type="AlphaFoldDB" id="A0A1G6S2B2"/>
<dbReference type="PANTHER" id="PTHR23073">
    <property type="entry name" value="26S PROTEASOME REGULATORY SUBUNIT"/>
    <property type="match status" value="1"/>
</dbReference>
<evidence type="ECO:0000256" key="3">
    <source>
        <dbReference type="ARBA" id="ARBA00022840"/>
    </source>
</evidence>
<keyword evidence="2" id="KW-0547">Nucleotide-binding</keyword>
<evidence type="ECO:0000256" key="2">
    <source>
        <dbReference type="ARBA" id="ARBA00022741"/>
    </source>
</evidence>
<dbReference type="RefSeq" id="WP_208599631.1">
    <property type="nucleotide sequence ID" value="NZ_FMZH01000004.1"/>
</dbReference>
<proteinExistence type="inferred from homology"/>
<comment type="similarity">
    <text evidence="1">Belongs to the AAA ATPase family.</text>
</comment>
<dbReference type="STRING" id="390242.SAMN04488024_104131"/>
<dbReference type="InterPro" id="IPR003593">
    <property type="entry name" value="AAA+_ATPase"/>
</dbReference>
<dbReference type="Pfam" id="PF00004">
    <property type="entry name" value="AAA"/>
    <property type="match status" value="1"/>
</dbReference>
<dbReference type="SUPFAM" id="SSF52540">
    <property type="entry name" value="P-loop containing nucleoside triphosphate hydrolases"/>
    <property type="match status" value="1"/>
</dbReference>
<evidence type="ECO:0000259" key="4">
    <source>
        <dbReference type="SMART" id="SM00382"/>
    </source>
</evidence>
<name>A0A1G6S2B2_9SPHI</name>
<dbReference type="GO" id="GO:0016887">
    <property type="term" value="F:ATP hydrolysis activity"/>
    <property type="evidence" value="ECO:0007669"/>
    <property type="project" value="InterPro"/>
</dbReference>
<evidence type="ECO:0000256" key="1">
    <source>
        <dbReference type="ARBA" id="ARBA00006914"/>
    </source>
</evidence>
<organism evidence="5 6">
    <name type="scientific">Pedobacter soli</name>
    <dbReference type="NCBI Taxonomy" id="390242"/>
    <lineage>
        <taxon>Bacteria</taxon>
        <taxon>Pseudomonadati</taxon>
        <taxon>Bacteroidota</taxon>
        <taxon>Sphingobacteriia</taxon>
        <taxon>Sphingobacteriales</taxon>
        <taxon>Sphingobacteriaceae</taxon>
        <taxon>Pedobacter</taxon>
    </lineage>
</organism>
<keyword evidence="6" id="KW-1185">Reference proteome</keyword>
<dbReference type="InterPro" id="IPR003959">
    <property type="entry name" value="ATPase_AAA_core"/>
</dbReference>
<dbReference type="CDD" id="cd19481">
    <property type="entry name" value="RecA-like_protease"/>
    <property type="match status" value="1"/>
</dbReference>
<dbReference type="InterPro" id="IPR027417">
    <property type="entry name" value="P-loop_NTPase"/>
</dbReference>
<sequence>MEQLFDQSELVNSTLKANADALLAELNWFEKVLQLRSAINAGSVAESTSIFDVQPPDLSQSNSSYGRFLVQHQLGFADRFLLFLAMVTQIKPQCLDIFLVQNPQTGQIFTEFGGRKGNVFSGFLPTAETFLFLLAADNLMLRFDLLKLFDARNPLFALNVLEYEPLPPGEPISSIPLHINKNWFEEFTTGERSKPRFSADFPAHLIETNMQYEDLVLPEHTCEHLELLDSWLQHNKTMMNDLGLRHKIKPGFRTLFYGQPGTGKSLAAAVLGKKHNLPVYRIDLSRVVSKYIGETGRNLSKVFDAAENQGWILFFDEADALFGKRTNVSDARDKYANQETSYLLQRIEDHNGLVILASNFKQNIDQAFLRRFQSVIEFPMPQASQRALLWEQGFSPLIQLEAKVNLNDIAQKFELTGGVIINVVQYATMQMLKAGGKEIRQRDIVEGIKRELKKSGRTL</sequence>
<dbReference type="InterPro" id="IPR050221">
    <property type="entry name" value="26S_Proteasome_ATPase"/>
</dbReference>